<proteinExistence type="predicted"/>
<reference evidence="1 2" key="1">
    <citation type="submission" date="2023-03" db="EMBL/GenBank/DDBJ databases">
        <title>WGS of Gossypium arboreum.</title>
        <authorList>
            <person name="Yu D."/>
        </authorList>
    </citation>
    <scope>NUCLEOTIDE SEQUENCE [LARGE SCALE GENOMIC DNA]</scope>
    <source>
        <tissue evidence="1">Leaf</tissue>
    </source>
</reference>
<evidence type="ECO:0000313" key="1">
    <source>
        <dbReference type="EMBL" id="KAK5772785.1"/>
    </source>
</evidence>
<sequence length="95" mass="10418">MANSTNSTSAGHSSPAFFGSRLVKSFSRHDTVKLDDGNFMQWQQHIRLIIEGYELTSFLEGTLPTPTQFMSSPDGVLAPNPDASLFVQQDKLLAS</sequence>
<comment type="caution">
    <text evidence="1">The sequence shown here is derived from an EMBL/GenBank/DDBJ whole genome shotgun (WGS) entry which is preliminary data.</text>
</comment>
<gene>
    <name evidence="1" type="ORF">PVK06_049081</name>
</gene>
<protein>
    <recommendedName>
        <fullName evidence="3">Retrotransposon Copia-like N-terminal domain-containing protein</fullName>
    </recommendedName>
</protein>
<evidence type="ECO:0008006" key="3">
    <source>
        <dbReference type="Google" id="ProtNLM"/>
    </source>
</evidence>
<dbReference type="EMBL" id="JARKNE010000013">
    <property type="protein sequence ID" value="KAK5772785.1"/>
    <property type="molecule type" value="Genomic_DNA"/>
</dbReference>
<name>A0ABR0MI78_GOSAR</name>
<organism evidence="1 2">
    <name type="scientific">Gossypium arboreum</name>
    <name type="common">Tree cotton</name>
    <name type="synonym">Gossypium nanking</name>
    <dbReference type="NCBI Taxonomy" id="29729"/>
    <lineage>
        <taxon>Eukaryota</taxon>
        <taxon>Viridiplantae</taxon>
        <taxon>Streptophyta</taxon>
        <taxon>Embryophyta</taxon>
        <taxon>Tracheophyta</taxon>
        <taxon>Spermatophyta</taxon>
        <taxon>Magnoliopsida</taxon>
        <taxon>eudicotyledons</taxon>
        <taxon>Gunneridae</taxon>
        <taxon>Pentapetalae</taxon>
        <taxon>rosids</taxon>
        <taxon>malvids</taxon>
        <taxon>Malvales</taxon>
        <taxon>Malvaceae</taxon>
        <taxon>Malvoideae</taxon>
        <taxon>Gossypium</taxon>
    </lineage>
</organism>
<dbReference type="Proteomes" id="UP001358586">
    <property type="component" value="Chromosome 13"/>
</dbReference>
<accession>A0ABR0MI78</accession>
<evidence type="ECO:0000313" key="2">
    <source>
        <dbReference type="Proteomes" id="UP001358586"/>
    </source>
</evidence>
<keyword evidence="2" id="KW-1185">Reference proteome</keyword>